<sequence length="49" mass="5721">MLKCPSLIRCTNSHIDYPCSYGYLYGYNYSRTCPADQPVTYQDMHCQYG</sequence>
<name>S0F869_9BACT</name>
<comment type="caution">
    <text evidence="1">The sequence shown here is derived from an EMBL/GenBank/DDBJ whole genome shotgun (WGS) entry which is preliminary data.</text>
</comment>
<reference evidence="1 2" key="1">
    <citation type="submission" date="2008-12" db="EMBL/GenBank/DDBJ databases">
        <authorList>
            <person name="Fulton L."/>
            <person name="Clifton S."/>
            <person name="Fulton B."/>
            <person name="Xu J."/>
            <person name="Minx P."/>
            <person name="Pepin K.H."/>
            <person name="Johnson M."/>
            <person name="Bhonagiri V."/>
            <person name="Nash W.E."/>
            <person name="Mardis E.R."/>
            <person name="Wilson R.K."/>
        </authorList>
    </citation>
    <scope>NUCLEOTIDE SEQUENCE [LARGE SCALE GENOMIC DNA]</scope>
    <source>
        <strain evidence="1 2">DSM 18228</strain>
    </source>
</reference>
<dbReference type="STRING" id="547042.BACCOPRO_01456"/>
<keyword evidence="2" id="KW-1185">Reference proteome</keyword>
<gene>
    <name evidence="1" type="ORF">BACCOPRO_01456</name>
</gene>
<evidence type="ECO:0000313" key="1">
    <source>
        <dbReference type="EMBL" id="EEF75962.1"/>
    </source>
</evidence>
<organism evidence="1 2">
    <name type="scientific">Phocaeicola coprophilus DSM 18228 = JCM 13818</name>
    <dbReference type="NCBI Taxonomy" id="547042"/>
    <lineage>
        <taxon>Bacteria</taxon>
        <taxon>Pseudomonadati</taxon>
        <taxon>Bacteroidota</taxon>
        <taxon>Bacteroidia</taxon>
        <taxon>Bacteroidales</taxon>
        <taxon>Bacteroidaceae</taxon>
        <taxon>Phocaeicola</taxon>
    </lineage>
</organism>
<dbReference type="EMBL" id="ACBW01000106">
    <property type="protein sequence ID" value="EEF75962.1"/>
    <property type="molecule type" value="Genomic_DNA"/>
</dbReference>
<dbReference type="Proteomes" id="UP000014073">
    <property type="component" value="Unassembled WGS sequence"/>
</dbReference>
<protein>
    <submittedName>
        <fullName evidence="1">Uncharacterized protein</fullName>
    </submittedName>
</protein>
<evidence type="ECO:0000313" key="2">
    <source>
        <dbReference type="Proteomes" id="UP000014073"/>
    </source>
</evidence>
<proteinExistence type="predicted"/>
<dbReference type="AlphaFoldDB" id="S0F869"/>
<accession>S0F869</accession>
<dbReference type="HOGENOM" id="CLU_3132187_0_0_10"/>